<proteinExistence type="predicted"/>
<sequence length="321" mass="35191">MPDTTQTRHLALCFQLPSQQSDTSERWLELIPAGTFAGIDGRRWSNASPDSVVLNSAASTPWDIEHATHIKGPQGEEAPAYGWVEEYDVRDGAIWGRVAFNREGMDIIAERKYRYYSPAFLHDAQGNVTAIESVGFTNKPNLTELPALNRQQQEQHPMTLSAPLAAALSLNPATATDADAVTAIDALKSDAQLALNRAEQPDLKKFVPVETHQLALNRAEAAEGELKAQQDAETEAVIDDAIAEGKIAPANKAAFLSMCRSDREGFDRFLASAPKVASDESRHTQSPKGHAKLDEHELAMCRKLHLTQDQFLAAKNAQQEQ</sequence>
<evidence type="ECO:0000313" key="1">
    <source>
        <dbReference type="EMBL" id="CZF83866.1"/>
    </source>
</evidence>
<name>A0A128FC40_9GAMM</name>
<dbReference type="AlphaFoldDB" id="A0A128FC40"/>
<dbReference type="OrthoDB" id="2043985at2"/>
<dbReference type="PIRSF" id="PIRSF016624">
    <property type="entry name" value="Mu_prophg_I"/>
    <property type="match status" value="1"/>
</dbReference>
<organism evidence="1 2">
    <name type="scientific">Grimontia marina</name>
    <dbReference type="NCBI Taxonomy" id="646534"/>
    <lineage>
        <taxon>Bacteria</taxon>
        <taxon>Pseudomonadati</taxon>
        <taxon>Pseudomonadota</taxon>
        <taxon>Gammaproteobacteria</taxon>
        <taxon>Vibrionales</taxon>
        <taxon>Vibrionaceae</taxon>
        <taxon>Grimontia</taxon>
    </lineage>
</organism>
<accession>A0A128FC40</accession>
<evidence type="ECO:0000313" key="2">
    <source>
        <dbReference type="Proteomes" id="UP000073601"/>
    </source>
</evidence>
<dbReference type="EMBL" id="FIZY01000026">
    <property type="protein sequence ID" value="CZF83866.1"/>
    <property type="molecule type" value="Genomic_DNA"/>
</dbReference>
<reference evidence="2" key="1">
    <citation type="submission" date="2016-02" db="EMBL/GenBank/DDBJ databases">
        <authorList>
            <person name="Rodrigo-Torres Lidia"/>
            <person name="Arahal R.David."/>
        </authorList>
    </citation>
    <scope>NUCLEOTIDE SEQUENCE [LARGE SCALE GENOMIC DNA]</scope>
    <source>
        <strain evidence="2">CECT 8713</strain>
    </source>
</reference>
<protein>
    <submittedName>
        <fullName evidence="1">Mu-like prophage I protein</fullName>
    </submittedName>
</protein>
<dbReference type="Proteomes" id="UP000073601">
    <property type="component" value="Unassembled WGS sequence"/>
</dbReference>
<dbReference type="Pfam" id="PF10123">
    <property type="entry name" value="Mu-like_Pro"/>
    <property type="match status" value="1"/>
</dbReference>
<gene>
    <name evidence="1" type="ORF">GMA8713_02837</name>
</gene>
<dbReference type="RefSeq" id="WP_062710957.1">
    <property type="nucleotide sequence ID" value="NZ_CAWRCI010000026.1"/>
</dbReference>
<keyword evidence="2" id="KW-1185">Reference proteome</keyword>
<dbReference type="InterPro" id="IPR012106">
    <property type="entry name" value="Phage_Mu_Gp1"/>
</dbReference>